<dbReference type="CDD" id="cd10540">
    <property type="entry name" value="SET_SpSet7-like"/>
    <property type="match status" value="1"/>
</dbReference>
<reference evidence="6" key="1">
    <citation type="journal article" date="2022" name="G3 (Bethesda)">
        <title>High quality genome of the basidiomycete yeast Dioszegia hungarica PDD-24b-2 isolated from cloud water.</title>
        <authorList>
            <person name="Jarrige D."/>
            <person name="Haridas S."/>
            <person name="Bleykasten-Grosshans C."/>
            <person name="Joly M."/>
            <person name="Nadalig T."/>
            <person name="Sancelme M."/>
            <person name="Vuilleumier S."/>
            <person name="Grigoriev I.V."/>
            <person name="Amato P."/>
            <person name="Bringel F."/>
        </authorList>
    </citation>
    <scope>NUCLEOTIDE SEQUENCE</scope>
    <source>
        <strain evidence="6">PDD-24b-2</strain>
    </source>
</reference>
<feature type="compositionally biased region" description="Polar residues" evidence="3">
    <location>
        <begin position="181"/>
        <end position="190"/>
    </location>
</feature>
<name>A0AA38LTQ2_9TREE</name>
<dbReference type="Gene3D" id="2.170.270.10">
    <property type="entry name" value="SET domain"/>
    <property type="match status" value="1"/>
</dbReference>
<comment type="caution">
    <text evidence="6">The sequence shown here is derived from an EMBL/GenBank/DDBJ whole genome shotgun (WGS) entry which is preliminary data.</text>
</comment>
<dbReference type="InterPro" id="IPR002125">
    <property type="entry name" value="CMP_dCMP_dom"/>
</dbReference>
<dbReference type="RefSeq" id="XP_052944877.1">
    <property type="nucleotide sequence ID" value="XM_053087134.1"/>
</dbReference>
<feature type="region of interest" description="Disordered" evidence="3">
    <location>
        <begin position="1"/>
        <end position="20"/>
    </location>
</feature>
<evidence type="ECO:0000259" key="4">
    <source>
        <dbReference type="PROSITE" id="PS50280"/>
    </source>
</evidence>
<feature type="domain" description="SET" evidence="4">
    <location>
        <begin position="29"/>
        <end position="138"/>
    </location>
</feature>
<dbReference type="PANTHER" id="PTHR11079">
    <property type="entry name" value="CYTOSINE DEAMINASE FAMILY MEMBER"/>
    <property type="match status" value="1"/>
</dbReference>
<feature type="region of interest" description="Disordered" evidence="3">
    <location>
        <begin position="154"/>
        <end position="235"/>
    </location>
</feature>
<feature type="compositionally biased region" description="Low complexity" evidence="3">
    <location>
        <begin position="192"/>
        <end position="205"/>
    </location>
</feature>
<dbReference type="CDD" id="cd01285">
    <property type="entry name" value="nucleoside_deaminase"/>
    <property type="match status" value="1"/>
</dbReference>
<protein>
    <recommendedName>
        <fullName evidence="8">Cytidine deaminase-like protein</fullName>
    </recommendedName>
</protein>
<dbReference type="PROSITE" id="PS51747">
    <property type="entry name" value="CYT_DCMP_DEAMINASES_2"/>
    <property type="match status" value="1"/>
</dbReference>
<evidence type="ECO:0000256" key="2">
    <source>
        <dbReference type="ARBA" id="ARBA00038160"/>
    </source>
</evidence>
<dbReference type="SUPFAM" id="SSF82199">
    <property type="entry name" value="SET domain"/>
    <property type="match status" value="1"/>
</dbReference>
<dbReference type="GO" id="GO:0005737">
    <property type="term" value="C:cytoplasm"/>
    <property type="evidence" value="ECO:0007669"/>
    <property type="project" value="TreeGrafter"/>
</dbReference>
<organism evidence="6 7">
    <name type="scientific">Dioszegia hungarica</name>
    <dbReference type="NCBI Taxonomy" id="4972"/>
    <lineage>
        <taxon>Eukaryota</taxon>
        <taxon>Fungi</taxon>
        <taxon>Dikarya</taxon>
        <taxon>Basidiomycota</taxon>
        <taxon>Agaricomycotina</taxon>
        <taxon>Tremellomycetes</taxon>
        <taxon>Tremellales</taxon>
        <taxon>Bulleribasidiaceae</taxon>
        <taxon>Dioszegia</taxon>
    </lineage>
</organism>
<dbReference type="EMBL" id="JAKWFO010000005">
    <property type="protein sequence ID" value="KAI9635100.1"/>
    <property type="molecule type" value="Genomic_DNA"/>
</dbReference>
<accession>A0AA38LTQ2</accession>
<dbReference type="InterPro" id="IPR016193">
    <property type="entry name" value="Cytidine_deaminase-like"/>
</dbReference>
<evidence type="ECO:0000256" key="1">
    <source>
        <dbReference type="ARBA" id="ARBA00022694"/>
    </source>
</evidence>
<evidence type="ECO:0000313" key="7">
    <source>
        <dbReference type="Proteomes" id="UP001164286"/>
    </source>
</evidence>
<dbReference type="GO" id="GO:0005634">
    <property type="term" value="C:nucleus"/>
    <property type="evidence" value="ECO:0007669"/>
    <property type="project" value="TreeGrafter"/>
</dbReference>
<sequence>MNGQATSSSSREDSTDVDSSVERHAINPLGLHLRSQPGRGNGVFTSTLISAGTLIEESPVLLISAEQWERGDMQKTIFGEYGFCWSGGGQAIGLGLASLFNHSPRPNVNFIRQPATSTIRFVAARTIQPNEELCICYSADESKLWFTPSGQAGAGASEALGKEKEGDGRSGRKTLSDETESLGQEGSRSPSRSDTGSLSSASSSSYAVYPTLPDRRPLDMPAPLHSGPSRPVSTVPAVLCPELDWREEDWVVRKGGTEPEIPGWSEVLRVKGPAELEEDAEDEGMLDVWVVSVDDSKLTRLVLDFAKERCPIDHRMRHLKRVARREHPDTGEPTTLIALCATYDSTLPALQTALSGYHPSLLDIQPFRRSVPASAARSAEQLLVKSPIWPVSYAAGTLKISDSSSWPIARKAWVHAGIQRIISIARDAKAAGEVPVGTFVISPPESIWPQTDAFIPPTPFLRASATDTRNTASHPLKHAALNCIRQIATLRTQPPFSEMQPTRNGADYLLTSLTLFITHEPCVMCCMALLHSRVREVFYIFPRKRAGGFESAFGVHGRKDLNHRFDAWRYVGKEGEVAAWKEELEIPEDLAL</sequence>
<dbReference type="AlphaFoldDB" id="A0AA38LTQ2"/>
<evidence type="ECO:0000259" key="5">
    <source>
        <dbReference type="PROSITE" id="PS51747"/>
    </source>
</evidence>
<dbReference type="InterPro" id="IPR001214">
    <property type="entry name" value="SET_dom"/>
</dbReference>
<dbReference type="InterPro" id="IPR046341">
    <property type="entry name" value="SET_dom_sf"/>
</dbReference>
<comment type="similarity">
    <text evidence="2">Belongs to the cytidine and deoxycytidylate deaminase family. ADAT3 subfamily.</text>
</comment>
<dbReference type="SUPFAM" id="SSF53927">
    <property type="entry name" value="Cytidine deaminase-like"/>
    <property type="match status" value="1"/>
</dbReference>
<dbReference type="Gene3D" id="3.40.140.10">
    <property type="entry name" value="Cytidine Deaminase, domain 2"/>
    <property type="match status" value="1"/>
</dbReference>
<dbReference type="Pfam" id="PF00383">
    <property type="entry name" value="dCMP_cyt_deam_1"/>
    <property type="match status" value="1"/>
</dbReference>
<dbReference type="PROSITE" id="PS50280">
    <property type="entry name" value="SET"/>
    <property type="match status" value="1"/>
</dbReference>
<keyword evidence="7" id="KW-1185">Reference proteome</keyword>
<dbReference type="FunFam" id="2.170.270.10:FF:000050">
    <property type="entry name" value="Chromosome 1, whole genome shotgun sequence"/>
    <property type="match status" value="1"/>
</dbReference>
<keyword evidence="1" id="KW-0819">tRNA processing</keyword>
<feature type="compositionally biased region" description="Basic and acidic residues" evidence="3">
    <location>
        <begin position="160"/>
        <end position="176"/>
    </location>
</feature>
<dbReference type="Pfam" id="PF00856">
    <property type="entry name" value="SET"/>
    <property type="match status" value="1"/>
</dbReference>
<proteinExistence type="inferred from homology"/>
<dbReference type="GeneID" id="77726335"/>
<dbReference type="GO" id="GO:0002100">
    <property type="term" value="P:tRNA wobble adenosine to inosine editing"/>
    <property type="evidence" value="ECO:0007669"/>
    <property type="project" value="InterPro"/>
</dbReference>
<evidence type="ECO:0000313" key="6">
    <source>
        <dbReference type="EMBL" id="KAI9635100.1"/>
    </source>
</evidence>
<evidence type="ECO:0008006" key="8">
    <source>
        <dbReference type="Google" id="ProtNLM"/>
    </source>
</evidence>
<dbReference type="PANTHER" id="PTHR11079:SF156">
    <property type="entry name" value="INACTIVE TRNA-SPECIFIC ADENOSINE DEAMINASE-LIKE PROTEIN 3-RELATED"/>
    <property type="match status" value="1"/>
</dbReference>
<dbReference type="GO" id="GO:0052717">
    <property type="term" value="F:tRNA-specific adenosine-34 deaminase activity"/>
    <property type="evidence" value="ECO:0007669"/>
    <property type="project" value="UniProtKB-EC"/>
</dbReference>
<dbReference type="GO" id="GO:0046872">
    <property type="term" value="F:metal ion binding"/>
    <property type="evidence" value="ECO:0007669"/>
    <property type="project" value="UniProtKB-KW"/>
</dbReference>
<evidence type="ECO:0000256" key="3">
    <source>
        <dbReference type="SAM" id="MobiDB-lite"/>
    </source>
</evidence>
<feature type="compositionally biased region" description="Basic and acidic residues" evidence="3">
    <location>
        <begin position="10"/>
        <end position="20"/>
    </location>
</feature>
<dbReference type="SMART" id="SM00317">
    <property type="entry name" value="SET"/>
    <property type="match status" value="1"/>
</dbReference>
<dbReference type="Proteomes" id="UP001164286">
    <property type="component" value="Unassembled WGS sequence"/>
</dbReference>
<feature type="domain" description="CMP/dCMP-type deaminase" evidence="5">
    <location>
        <begin position="412"/>
        <end position="568"/>
    </location>
</feature>
<gene>
    <name evidence="6" type="ORF">MKK02DRAFT_26043</name>
</gene>